<dbReference type="AlphaFoldDB" id="A0A2N0VKG8"/>
<dbReference type="Gene3D" id="2.130.10.10">
    <property type="entry name" value="YVTN repeat-like/Quinoprotein amine dehydrogenase"/>
    <property type="match status" value="1"/>
</dbReference>
<dbReference type="SUPFAM" id="SSF110296">
    <property type="entry name" value="Oligoxyloglucan reducing end-specific cellobiohydrolase"/>
    <property type="match status" value="1"/>
</dbReference>
<accession>A0A2N0VKG8</accession>
<dbReference type="NCBIfam" id="TIGR04183">
    <property type="entry name" value="Por_Secre_tail"/>
    <property type="match status" value="1"/>
</dbReference>
<reference evidence="2 3" key="1">
    <citation type="submission" date="2017-11" db="EMBL/GenBank/DDBJ databases">
        <title>Rhodohalobacter 15182 sp. nov., isolated from a salt lake.</title>
        <authorList>
            <person name="Han S."/>
        </authorList>
    </citation>
    <scope>NUCLEOTIDE SEQUENCE [LARGE SCALE GENOMIC DNA]</scope>
    <source>
        <strain evidence="2 3">15182</strain>
    </source>
</reference>
<evidence type="ECO:0000259" key="1">
    <source>
        <dbReference type="Pfam" id="PF13860"/>
    </source>
</evidence>
<evidence type="ECO:0000313" key="3">
    <source>
        <dbReference type="Proteomes" id="UP000233398"/>
    </source>
</evidence>
<protein>
    <recommendedName>
        <fullName evidence="1">FlgD/Vpr Ig-like domain-containing protein</fullName>
    </recommendedName>
</protein>
<dbReference type="InterPro" id="IPR026444">
    <property type="entry name" value="Secre_tail"/>
</dbReference>
<dbReference type="Gene3D" id="2.60.40.4070">
    <property type="match status" value="1"/>
</dbReference>
<evidence type="ECO:0000313" key="2">
    <source>
        <dbReference type="EMBL" id="PKD44668.1"/>
    </source>
</evidence>
<dbReference type="Pfam" id="PF13860">
    <property type="entry name" value="FlgD_ig"/>
    <property type="match status" value="1"/>
</dbReference>
<gene>
    <name evidence="2" type="ORF">CWD77_04175</name>
</gene>
<dbReference type="EMBL" id="PISP01000001">
    <property type="protein sequence ID" value="PKD44668.1"/>
    <property type="molecule type" value="Genomic_DNA"/>
</dbReference>
<dbReference type="InterPro" id="IPR025965">
    <property type="entry name" value="FlgD/Vpr_Ig-like"/>
</dbReference>
<sequence>MPKFNVQINVSSGFAAFILLSLIWLGLPEISISQDLNLDPIQDRFRSISQNSITSLEGSGDLIWMGPGLNAYSELSGDIYIPESADSIFAGRGRVFSLQTNQNRIFAGLGFTSDMGDESVQTAIGYYKSTNSGESWQFISFPLDERPPADCTGSETGTPCDLEFEYGNQTYLRTRITVPQLSPPFEVDFYDQTLLSVNWASGLMRSLDDGANWERLILPPASLQEMNPSMENIEWISQTSDGTTVNRYDPRFDNNLLGFGLMIDRDQNVWVGTAGGINISPNALSAPRSEIEWRRFTFDPDTPDEGLLANWIVTIRQQPGTGRVWMTNWMTDPQNRDTNGVVYTDDLGETFQQTLVGVRVNDIGFWEDKIFAAADDGVYVSDNDGNSWEKIDRISSPNSFIKKDAQYYALSSTDHNLWVGTSDGAAYTSDGGESWSILRVDLPLRGGNIYQPDAPDNDTYAYPNPFSPTQHGVVRIKFESNSSGPATIQIYDFGMNPVKTIEVTTSGSGSYEATWNGEKDSGRLVASGTYFYRVNTPSGSTDGKILLLD</sequence>
<dbReference type="OrthoDB" id="9813742at2"/>
<organism evidence="2 3">
    <name type="scientific">Rhodohalobacter barkolensis</name>
    <dbReference type="NCBI Taxonomy" id="2053187"/>
    <lineage>
        <taxon>Bacteria</taxon>
        <taxon>Pseudomonadati</taxon>
        <taxon>Balneolota</taxon>
        <taxon>Balneolia</taxon>
        <taxon>Balneolales</taxon>
        <taxon>Balneolaceae</taxon>
        <taxon>Rhodohalobacter</taxon>
    </lineage>
</organism>
<proteinExistence type="predicted"/>
<keyword evidence="3" id="KW-1185">Reference proteome</keyword>
<dbReference type="Proteomes" id="UP000233398">
    <property type="component" value="Unassembled WGS sequence"/>
</dbReference>
<dbReference type="InterPro" id="IPR015943">
    <property type="entry name" value="WD40/YVTN_repeat-like_dom_sf"/>
</dbReference>
<comment type="caution">
    <text evidence="2">The sequence shown here is derived from an EMBL/GenBank/DDBJ whole genome shotgun (WGS) entry which is preliminary data.</text>
</comment>
<feature type="domain" description="FlgD/Vpr Ig-like" evidence="1">
    <location>
        <begin position="474"/>
        <end position="537"/>
    </location>
</feature>
<name>A0A2N0VKG8_9BACT</name>
<dbReference type="RefSeq" id="WP_101071959.1">
    <property type="nucleotide sequence ID" value="NZ_PISP01000001.1"/>
</dbReference>